<evidence type="ECO:0000259" key="2">
    <source>
        <dbReference type="PROSITE" id="PS50076"/>
    </source>
</evidence>
<name>A0A7S2HMN7_9STRA</name>
<evidence type="ECO:0000313" key="3">
    <source>
        <dbReference type="EMBL" id="CAD9494999.1"/>
    </source>
</evidence>
<dbReference type="SMART" id="SM00271">
    <property type="entry name" value="DnaJ"/>
    <property type="match status" value="1"/>
</dbReference>
<dbReference type="AlphaFoldDB" id="A0A7S2HMN7"/>
<dbReference type="EMBL" id="HBGV01010463">
    <property type="protein sequence ID" value="CAD9494999.1"/>
    <property type="molecule type" value="Transcribed_RNA"/>
</dbReference>
<dbReference type="CDD" id="cd06257">
    <property type="entry name" value="DnaJ"/>
    <property type="match status" value="1"/>
</dbReference>
<feature type="domain" description="J" evidence="2">
    <location>
        <begin position="30"/>
        <end position="98"/>
    </location>
</feature>
<feature type="region of interest" description="Disordered" evidence="1">
    <location>
        <begin position="58"/>
        <end position="79"/>
    </location>
</feature>
<proteinExistence type="predicted"/>
<evidence type="ECO:0000256" key="1">
    <source>
        <dbReference type="SAM" id="MobiDB-lite"/>
    </source>
</evidence>
<dbReference type="InterPro" id="IPR036869">
    <property type="entry name" value="J_dom_sf"/>
</dbReference>
<dbReference type="SUPFAM" id="SSF46565">
    <property type="entry name" value="Chaperone J-domain"/>
    <property type="match status" value="1"/>
</dbReference>
<dbReference type="Pfam" id="PF00226">
    <property type="entry name" value="DnaJ"/>
    <property type="match status" value="1"/>
</dbReference>
<reference evidence="3" key="1">
    <citation type="submission" date="2021-01" db="EMBL/GenBank/DDBJ databases">
        <authorList>
            <person name="Corre E."/>
            <person name="Pelletier E."/>
            <person name="Niang G."/>
            <person name="Scheremetjew M."/>
            <person name="Finn R."/>
            <person name="Kale V."/>
            <person name="Holt S."/>
            <person name="Cochrane G."/>
            <person name="Meng A."/>
            <person name="Brown T."/>
            <person name="Cohen L."/>
        </authorList>
    </citation>
    <scope>NUCLEOTIDE SEQUENCE</scope>
    <source>
        <strain evidence="3">CCMP826</strain>
    </source>
</reference>
<organism evidence="3">
    <name type="scientific">Helicotheca tamesis</name>
    <dbReference type="NCBI Taxonomy" id="374047"/>
    <lineage>
        <taxon>Eukaryota</taxon>
        <taxon>Sar</taxon>
        <taxon>Stramenopiles</taxon>
        <taxon>Ochrophyta</taxon>
        <taxon>Bacillariophyta</taxon>
        <taxon>Mediophyceae</taxon>
        <taxon>Lithodesmiophycidae</taxon>
        <taxon>Lithodesmiales</taxon>
        <taxon>Lithodesmiaceae</taxon>
        <taxon>Helicotheca</taxon>
    </lineage>
</organism>
<gene>
    <name evidence="3" type="ORF">HTAM1171_LOCUS6452</name>
</gene>
<dbReference type="Gene3D" id="1.10.287.110">
    <property type="entry name" value="DnaJ domain"/>
    <property type="match status" value="1"/>
</dbReference>
<dbReference type="InterPro" id="IPR001623">
    <property type="entry name" value="DnaJ_domain"/>
</dbReference>
<sequence>MLQRAIIAPARRVIVGQCAFHRQRAISTQAALKLLNLTYNPDFTPKELRDAYFDAAKRCHPDSTHGPQNGDKQEQRASTTNQFLQVTEAYEVLRNVLSTPLNNNANRSHHWGGDESSLISKSEEQNFREACQEWLGLPAEIVEESKKCPMFREWLCGKTDAAFQWNMFFMMNGGLAPKLRPISTLLIGDGNENGKVRRRRRR</sequence>
<dbReference type="PROSITE" id="PS50076">
    <property type="entry name" value="DNAJ_2"/>
    <property type="match status" value="1"/>
</dbReference>
<accession>A0A7S2HMN7</accession>
<protein>
    <recommendedName>
        <fullName evidence="2">J domain-containing protein</fullName>
    </recommendedName>
</protein>